<evidence type="ECO:0000313" key="2">
    <source>
        <dbReference type="EMBL" id="KAJ6648459.1"/>
    </source>
</evidence>
<protein>
    <submittedName>
        <fullName evidence="2">Uncharacterized protein</fullName>
    </submittedName>
</protein>
<name>A0A9Q0S7Q8_9DIPT</name>
<proteinExistence type="predicted"/>
<evidence type="ECO:0000256" key="1">
    <source>
        <dbReference type="SAM" id="Phobius"/>
    </source>
</evidence>
<feature type="transmembrane region" description="Helical" evidence="1">
    <location>
        <begin position="32"/>
        <end position="59"/>
    </location>
</feature>
<sequence length="99" mass="10787">MHLNIHDSSLGGSSDDDDFLGVLRGPSSFANAFLYVGLGVGLVCCILRILFCICPSQCIMSSRRKLKKKNAKVDADHTTSLLRGDSKRVSIARGPQRHL</sequence>
<dbReference type="AlphaFoldDB" id="A0A9Q0S7Q8"/>
<keyword evidence="1" id="KW-1133">Transmembrane helix</keyword>
<dbReference type="EMBL" id="WJQU01000001">
    <property type="protein sequence ID" value="KAJ6648459.1"/>
    <property type="molecule type" value="Genomic_DNA"/>
</dbReference>
<comment type="caution">
    <text evidence="2">The sequence shown here is derived from an EMBL/GenBank/DDBJ whole genome shotgun (WGS) entry which is preliminary data.</text>
</comment>
<dbReference type="OrthoDB" id="6425771at2759"/>
<keyword evidence="1" id="KW-0472">Membrane</keyword>
<organism evidence="2 3">
    <name type="scientific">Pseudolycoriella hygida</name>
    <dbReference type="NCBI Taxonomy" id="35572"/>
    <lineage>
        <taxon>Eukaryota</taxon>
        <taxon>Metazoa</taxon>
        <taxon>Ecdysozoa</taxon>
        <taxon>Arthropoda</taxon>
        <taxon>Hexapoda</taxon>
        <taxon>Insecta</taxon>
        <taxon>Pterygota</taxon>
        <taxon>Neoptera</taxon>
        <taxon>Endopterygota</taxon>
        <taxon>Diptera</taxon>
        <taxon>Nematocera</taxon>
        <taxon>Sciaroidea</taxon>
        <taxon>Sciaridae</taxon>
        <taxon>Pseudolycoriella</taxon>
    </lineage>
</organism>
<keyword evidence="3" id="KW-1185">Reference proteome</keyword>
<dbReference type="Proteomes" id="UP001151699">
    <property type="component" value="Chromosome A"/>
</dbReference>
<accession>A0A9Q0S7Q8</accession>
<evidence type="ECO:0000313" key="3">
    <source>
        <dbReference type="Proteomes" id="UP001151699"/>
    </source>
</evidence>
<keyword evidence="1" id="KW-0812">Transmembrane</keyword>
<reference evidence="2" key="1">
    <citation type="submission" date="2022-07" db="EMBL/GenBank/DDBJ databases">
        <authorList>
            <person name="Trinca V."/>
            <person name="Uliana J.V.C."/>
            <person name="Torres T.T."/>
            <person name="Ward R.J."/>
            <person name="Monesi N."/>
        </authorList>
    </citation>
    <scope>NUCLEOTIDE SEQUENCE</scope>
    <source>
        <strain evidence="2">HSMRA1968</strain>
        <tissue evidence="2">Whole embryos</tissue>
    </source>
</reference>
<gene>
    <name evidence="2" type="ORF">Bhyg_03688</name>
</gene>